<organism evidence="2 3">
    <name type="scientific">Saguinus oedipus</name>
    <name type="common">Cotton-top tamarin</name>
    <name type="synonym">Oedipomidas oedipus</name>
    <dbReference type="NCBI Taxonomy" id="9490"/>
    <lineage>
        <taxon>Eukaryota</taxon>
        <taxon>Metazoa</taxon>
        <taxon>Chordata</taxon>
        <taxon>Craniata</taxon>
        <taxon>Vertebrata</taxon>
        <taxon>Euteleostomi</taxon>
        <taxon>Mammalia</taxon>
        <taxon>Eutheria</taxon>
        <taxon>Euarchontoglires</taxon>
        <taxon>Primates</taxon>
        <taxon>Haplorrhini</taxon>
        <taxon>Platyrrhini</taxon>
        <taxon>Cebidae</taxon>
        <taxon>Callitrichinae</taxon>
        <taxon>Saguinus</taxon>
    </lineage>
</organism>
<evidence type="ECO:0000313" key="2">
    <source>
        <dbReference type="EMBL" id="KAK2086159.1"/>
    </source>
</evidence>
<protein>
    <submittedName>
        <fullName evidence="2">CSC1-like protein 1</fullName>
    </submittedName>
</protein>
<keyword evidence="1" id="KW-1133">Transmembrane helix</keyword>
<name>A0ABQ9TN10_SAGOE</name>
<reference evidence="2 3" key="1">
    <citation type="submission" date="2023-05" db="EMBL/GenBank/DDBJ databases">
        <title>B98-5 Cell Line De Novo Hybrid Assembly: An Optical Mapping Approach.</title>
        <authorList>
            <person name="Kananen K."/>
            <person name="Auerbach J.A."/>
            <person name="Kautto E."/>
            <person name="Blachly J.S."/>
        </authorList>
    </citation>
    <scope>NUCLEOTIDE SEQUENCE [LARGE SCALE GENOMIC DNA]</scope>
    <source>
        <strain evidence="2">B95-8</strain>
        <tissue evidence="2">Cell line</tissue>
    </source>
</reference>
<gene>
    <name evidence="2" type="primary">TMEM63A_4</name>
    <name evidence="2" type="ORF">P7K49_035584</name>
</gene>
<feature type="transmembrane region" description="Helical" evidence="1">
    <location>
        <begin position="100"/>
        <end position="122"/>
    </location>
</feature>
<keyword evidence="1" id="KW-0812">Transmembrane</keyword>
<proteinExistence type="predicted"/>
<sequence>MGPAPCTSWHGRSGDMEEGKLTLLGKDMSAPVRLGMCECPSYLAQGTGDWREWTQAKSLTASLLLELRGGDGGLGFALIFCLRVKSRAVSAPGLKAPATLFTFLVVLLTILVCLAHTCFGCFKHLSPLNYKALGGDGGAGSLSTPPTLNTAAAFSRFCFSVGKAWATEEPTSDKGSEAEAHVPPPFTPYVPRILNGLASERTALSPQQQQTYGAIHNISGTLLGQCSAQSPVDNVATTPQEA</sequence>
<dbReference type="Proteomes" id="UP001266305">
    <property type="component" value="Unassembled WGS sequence"/>
</dbReference>
<dbReference type="EMBL" id="JASSZA010000020">
    <property type="protein sequence ID" value="KAK2086159.1"/>
    <property type="molecule type" value="Genomic_DNA"/>
</dbReference>
<keyword evidence="1" id="KW-0472">Membrane</keyword>
<evidence type="ECO:0000256" key="1">
    <source>
        <dbReference type="SAM" id="Phobius"/>
    </source>
</evidence>
<accession>A0ABQ9TN10</accession>
<comment type="caution">
    <text evidence="2">The sequence shown here is derived from an EMBL/GenBank/DDBJ whole genome shotgun (WGS) entry which is preliminary data.</text>
</comment>
<evidence type="ECO:0000313" key="3">
    <source>
        <dbReference type="Proteomes" id="UP001266305"/>
    </source>
</evidence>
<keyword evidence="3" id="KW-1185">Reference proteome</keyword>